<dbReference type="InterPro" id="IPR016186">
    <property type="entry name" value="C-type_lectin-like/link_sf"/>
</dbReference>
<dbReference type="InterPro" id="IPR033989">
    <property type="entry name" value="CD209-like_CTLD"/>
</dbReference>
<dbReference type="SUPFAM" id="SSF56436">
    <property type="entry name" value="C-type lectin-like"/>
    <property type="match status" value="1"/>
</dbReference>
<proteinExistence type="predicted"/>
<keyword evidence="3" id="KW-0812">Transmembrane</keyword>
<dbReference type="InterPro" id="IPR001304">
    <property type="entry name" value="C-type_lectin-like"/>
</dbReference>
<keyword evidence="1" id="KW-0430">Lectin</keyword>
<gene>
    <name evidence="5" type="ORF">ACEWY4_012088</name>
</gene>
<dbReference type="Proteomes" id="UP001591681">
    <property type="component" value="Unassembled WGS sequence"/>
</dbReference>
<accession>A0ABD1JZI1</accession>
<evidence type="ECO:0000313" key="5">
    <source>
        <dbReference type="EMBL" id="KAL2092290.1"/>
    </source>
</evidence>
<dbReference type="CDD" id="cd03590">
    <property type="entry name" value="CLECT_DC-SIGN_like"/>
    <property type="match status" value="1"/>
</dbReference>
<organism evidence="5 6">
    <name type="scientific">Coilia grayii</name>
    <name type="common">Gray's grenadier anchovy</name>
    <dbReference type="NCBI Taxonomy" id="363190"/>
    <lineage>
        <taxon>Eukaryota</taxon>
        <taxon>Metazoa</taxon>
        <taxon>Chordata</taxon>
        <taxon>Craniata</taxon>
        <taxon>Vertebrata</taxon>
        <taxon>Euteleostomi</taxon>
        <taxon>Actinopterygii</taxon>
        <taxon>Neopterygii</taxon>
        <taxon>Teleostei</taxon>
        <taxon>Clupei</taxon>
        <taxon>Clupeiformes</taxon>
        <taxon>Clupeoidei</taxon>
        <taxon>Engraulidae</taxon>
        <taxon>Coilinae</taxon>
        <taxon>Coilia</taxon>
    </lineage>
</organism>
<dbReference type="PROSITE" id="PS00615">
    <property type="entry name" value="C_TYPE_LECTIN_1"/>
    <property type="match status" value="1"/>
</dbReference>
<evidence type="ECO:0000256" key="3">
    <source>
        <dbReference type="SAM" id="Phobius"/>
    </source>
</evidence>
<keyword evidence="6" id="KW-1185">Reference proteome</keyword>
<evidence type="ECO:0000259" key="4">
    <source>
        <dbReference type="PROSITE" id="PS50041"/>
    </source>
</evidence>
<comment type="caution">
    <text evidence="5">The sequence shown here is derived from an EMBL/GenBank/DDBJ whole genome shotgun (WGS) entry which is preliminary data.</text>
</comment>
<dbReference type="InterPro" id="IPR016187">
    <property type="entry name" value="CTDL_fold"/>
</dbReference>
<dbReference type="SMART" id="SM00034">
    <property type="entry name" value="CLECT"/>
    <property type="match status" value="1"/>
</dbReference>
<evidence type="ECO:0000256" key="2">
    <source>
        <dbReference type="ARBA" id="ARBA00023157"/>
    </source>
</evidence>
<dbReference type="InterPro" id="IPR050111">
    <property type="entry name" value="C-type_lectin/snaclec_domain"/>
</dbReference>
<dbReference type="Pfam" id="PF00059">
    <property type="entry name" value="Lectin_C"/>
    <property type="match status" value="1"/>
</dbReference>
<dbReference type="GO" id="GO:0030246">
    <property type="term" value="F:carbohydrate binding"/>
    <property type="evidence" value="ECO:0007669"/>
    <property type="project" value="UniProtKB-KW"/>
</dbReference>
<dbReference type="InterPro" id="IPR018378">
    <property type="entry name" value="C-type_lectin_CS"/>
</dbReference>
<dbReference type="PANTHER" id="PTHR22803">
    <property type="entry name" value="MANNOSE, PHOSPHOLIPASE, LECTIN RECEPTOR RELATED"/>
    <property type="match status" value="1"/>
</dbReference>
<dbReference type="Gene3D" id="3.10.100.10">
    <property type="entry name" value="Mannose-Binding Protein A, subunit A"/>
    <property type="match status" value="1"/>
</dbReference>
<keyword evidence="3" id="KW-0472">Membrane</keyword>
<dbReference type="EMBL" id="JBHFQA010000010">
    <property type="protein sequence ID" value="KAL2092290.1"/>
    <property type="molecule type" value="Genomic_DNA"/>
</dbReference>
<dbReference type="AlphaFoldDB" id="A0ABD1JZI1"/>
<sequence length="244" mass="28398">MESARYDRFSSSDAENLHHTPKLVFLKGGQNKVAYILYALLLLLLLILMMITGIKFSQLSQGIEDVKIYLTTVKSPPVRSHQQAGPYGIPDADIFEEMYTDTWIDQGNCNDGWYMFNEHCYFVSDETVNWHRALQLCTEERALLFVPNSYEEMEFITHAALEQHMYWIGLVEYGQEGNWTLVDGADFNSVPKYWDVGQPDDWHVRVNGEDCGQLHPQIKHGLRRWNDADCTLNYRYICETEPRD</sequence>
<keyword evidence="3" id="KW-1133">Transmembrane helix</keyword>
<keyword evidence="2" id="KW-1015">Disulfide bond</keyword>
<name>A0ABD1JZI1_9TELE</name>
<evidence type="ECO:0000313" key="6">
    <source>
        <dbReference type="Proteomes" id="UP001591681"/>
    </source>
</evidence>
<evidence type="ECO:0000256" key="1">
    <source>
        <dbReference type="ARBA" id="ARBA00022734"/>
    </source>
</evidence>
<dbReference type="PROSITE" id="PS50041">
    <property type="entry name" value="C_TYPE_LECTIN_2"/>
    <property type="match status" value="1"/>
</dbReference>
<reference evidence="5 6" key="1">
    <citation type="submission" date="2024-09" db="EMBL/GenBank/DDBJ databases">
        <title>A chromosome-level genome assembly of Gray's grenadier anchovy, Coilia grayii.</title>
        <authorList>
            <person name="Fu Z."/>
        </authorList>
    </citation>
    <scope>NUCLEOTIDE SEQUENCE [LARGE SCALE GENOMIC DNA]</scope>
    <source>
        <strain evidence="5">G4</strain>
        <tissue evidence="5">Muscle</tissue>
    </source>
</reference>
<protein>
    <recommendedName>
        <fullName evidence="4">C-type lectin domain-containing protein</fullName>
    </recommendedName>
</protein>
<feature type="domain" description="C-type lectin" evidence="4">
    <location>
        <begin position="116"/>
        <end position="239"/>
    </location>
</feature>
<feature type="transmembrane region" description="Helical" evidence="3">
    <location>
        <begin position="33"/>
        <end position="51"/>
    </location>
</feature>